<accession>A0A8S5QTA7</accession>
<sequence>MSGFGFLFVGCLSFWFVLCLCWWCVVCVCVFDLCVCVRVFVLCVCVCVFDGAHHTCLCGSWVDVVVVGGRMVQPISNTGPGGPTKKGTRQMDFNDTIKRVVKRAALVGAGVCVMAVGACAPAYATEGTPIELIQGWETVDTGAPVDVSGTPACEDEGQEYGPCLWDATVSGNGSGDSFIVEEDGSVTYIRKQDGTAVGQDVKKKKKNKKKDAEETTPAPEPTEPAEARAFPGWEWTGKTDPISAAGLPHCVDVRGQETCMRDGYVIVVDQDACTQTLITDKGDQYVPGPAVAEALSDACKARKDGEEKDHEDNAGISGSRSRGDVHSASPSAAVDKRVGKSASPSAPATVGSVGSHREVVAAPAPVKDNYDHEILGVLVALGVLGLSGIGLVAVVDRARGWLRRR</sequence>
<proteinExistence type="predicted"/>
<evidence type="ECO:0000313" key="3">
    <source>
        <dbReference type="EMBL" id="DAE22527.1"/>
    </source>
</evidence>
<feature type="region of interest" description="Disordered" evidence="1">
    <location>
        <begin position="301"/>
        <end position="355"/>
    </location>
</feature>
<reference evidence="3" key="1">
    <citation type="journal article" date="2021" name="Proc. Natl. Acad. Sci. U.S.A.">
        <title>A Catalog of Tens of Thousands of Viruses from Human Metagenomes Reveals Hidden Associations with Chronic Diseases.</title>
        <authorList>
            <person name="Tisza M.J."/>
            <person name="Buck C.B."/>
        </authorList>
    </citation>
    <scope>NUCLEOTIDE SEQUENCE</scope>
    <source>
        <strain evidence="3">CtUWs1</strain>
    </source>
</reference>
<keyword evidence="2" id="KW-1133">Transmembrane helix</keyword>
<keyword evidence="2" id="KW-0812">Transmembrane</keyword>
<organism evidence="3">
    <name type="scientific">Siphoviridae sp. ctUWs1</name>
    <dbReference type="NCBI Taxonomy" id="2826352"/>
    <lineage>
        <taxon>Viruses</taxon>
        <taxon>Duplodnaviria</taxon>
        <taxon>Heunggongvirae</taxon>
        <taxon>Uroviricota</taxon>
        <taxon>Caudoviricetes</taxon>
    </lineage>
</organism>
<dbReference type="EMBL" id="BK015734">
    <property type="protein sequence ID" value="DAE22527.1"/>
    <property type="molecule type" value="Genomic_DNA"/>
</dbReference>
<evidence type="ECO:0000256" key="1">
    <source>
        <dbReference type="SAM" id="MobiDB-lite"/>
    </source>
</evidence>
<feature type="transmembrane region" description="Helical" evidence="2">
    <location>
        <begin position="374"/>
        <end position="395"/>
    </location>
</feature>
<feature type="compositionally biased region" description="Basic and acidic residues" evidence="1">
    <location>
        <begin position="301"/>
        <end position="313"/>
    </location>
</feature>
<evidence type="ECO:0000256" key="2">
    <source>
        <dbReference type="SAM" id="Phobius"/>
    </source>
</evidence>
<protein>
    <submittedName>
        <fullName evidence="3">Uncharacterized protein</fullName>
    </submittedName>
</protein>
<keyword evidence="2" id="KW-0472">Membrane</keyword>
<feature type="region of interest" description="Disordered" evidence="1">
    <location>
        <begin position="199"/>
        <end position="227"/>
    </location>
</feature>
<name>A0A8S5QTA7_9CAUD</name>